<dbReference type="Gene3D" id="3.40.50.300">
    <property type="entry name" value="P-loop containing nucleotide triphosphate hydrolases"/>
    <property type="match status" value="1"/>
</dbReference>
<keyword evidence="3 5" id="KW-0067">ATP-binding</keyword>
<organism evidence="7 8">
    <name type="scientific">Roseospirillum parvum</name>
    <dbReference type="NCBI Taxonomy" id="83401"/>
    <lineage>
        <taxon>Bacteria</taxon>
        <taxon>Pseudomonadati</taxon>
        <taxon>Pseudomonadota</taxon>
        <taxon>Alphaproteobacteria</taxon>
        <taxon>Rhodospirillales</taxon>
        <taxon>Rhodospirillaceae</taxon>
        <taxon>Roseospirillum</taxon>
    </lineage>
</organism>
<dbReference type="RefSeq" id="WP_092617604.1">
    <property type="nucleotide sequence ID" value="NZ_FNCV01000004.1"/>
</dbReference>
<dbReference type="InterPro" id="IPR001977">
    <property type="entry name" value="Depp_CoAkinase"/>
</dbReference>
<dbReference type="EMBL" id="FNCV01000004">
    <property type="protein sequence ID" value="SDH05164.1"/>
    <property type="molecule type" value="Genomic_DNA"/>
</dbReference>
<dbReference type="PROSITE" id="PS51219">
    <property type="entry name" value="DPCK"/>
    <property type="match status" value="1"/>
</dbReference>
<keyword evidence="2 5" id="KW-0547">Nucleotide-binding</keyword>
<evidence type="ECO:0000256" key="2">
    <source>
        <dbReference type="ARBA" id="ARBA00022741"/>
    </source>
</evidence>
<keyword evidence="5 7" id="KW-0418">Kinase</keyword>
<protein>
    <recommendedName>
        <fullName evidence="5 6">Dephospho-CoA kinase</fullName>
        <ecNumber evidence="5 6">2.7.1.24</ecNumber>
    </recommendedName>
    <alternativeName>
        <fullName evidence="5">Dephosphocoenzyme A kinase</fullName>
    </alternativeName>
</protein>
<dbReference type="GO" id="GO:0015937">
    <property type="term" value="P:coenzyme A biosynthetic process"/>
    <property type="evidence" value="ECO:0007669"/>
    <property type="project" value="UniProtKB-UniRule"/>
</dbReference>
<dbReference type="GO" id="GO:0005737">
    <property type="term" value="C:cytoplasm"/>
    <property type="evidence" value="ECO:0007669"/>
    <property type="project" value="UniProtKB-SubCell"/>
</dbReference>
<keyword evidence="4 5" id="KW-0173">Coenzyme A biosynthesis</keyword>
<dbReference type="SUPFAM" id="SSF52540">
    <property type="entry name" value="P-loop containing nucleoside triphosphate hydrolases"/>
    <property type="match status" value="1"/>
</dbReference>
<evidence type="ECO:0000256" key="1">
    <source>
        <dbReference type="ARBA" id="ARBA00009018"/>
    </source>
</evidence>
<dbReference type="Proteomes" id="UP000217076">
    <property type="component" value="Unassembled WGS sequence"/>
</dbReference>
<dbReference type="GO" id="GO:0004140">
    <property type="term" value="F:dephospho-CoA kinase activity"/>
    <property type="evidence" value="ECO:0007669"/>
    <property type="project" value="UniProtKB-UniRule"/>
</dbReference>
<sequence length="196" mass="21286">MIVLGLTGSIAMGKSTAAHMLAEMGLPVHDADATVHALLGPGGAAVPAIARAFPGVVENGAVDRPRLGGQVFGRPAALKRLEAIVHPLVRAEERRFLTHHRRRRTPLVVLNVPLLLESPRARRRCDHIAVVSAPVFLQRRRALARPGMTPQRLNGILRRQMPDAAKRRLADSVIPATSRVATRRALRRLLGEIGGR</sequence>
<comment type="similarity">
    <text evidence="1 5">Belongs to the CoaE family.</text>
</comment>
<comment type="subcellular location">
    <subcellularLocation>
        <location evidence="5">Cytoplasm</location>
    </subcellularLocation>
</comment>
<accession>A0A1G7Z8Z0</accession>
<dbReference type="PANTHER" id="PTHR10695:SF46">
    <property type="entry name" value="BIFUNCTIONAL COENZYME A SYNTHASE-RELATED"/>
    <property type="match status" value="1"/>
</dbReference>
<name>A0A1G7Z8Z0_9PROT</name>
<dbReference type="HAMAP" id="MF_00376">
    <property type="entry name" value="Dephospho_CoA_kinase"/>
    <property type="match status" value="1"/>
</dbReference>
<dbReference type="NCBIfam" id="TIGR00152">
    <property type="entry name" value="dephospho-CoA kinase"/>
    <property type="match status" value="1"/>
</dbReference>
<evidence type="ECO:0000256" key="4">
    <source>
        <dbReference type="ARBA" id="ARBA00022993"/>
    </source>
</evidence>
<reference evidence="8" key="1">
    <citation type="submission" date="2016-10" db="EMBL/GenBank/DDBJ databases">
        <authorList>
            <person name="Varghese N."/>
            <person name="Submissions S."/>
        </authorList>
    </citation>
    <scope>NUCLEOTIDE SEQUENCE [LARGE SCALE GENOMIC DNA]</scope>
    <source>
        <strain evidence="8">930I</strain>
    </source>
</reference>
<dbReference type="CDD" id="cd02022">
    <property type="entry name" value="DPCK"/>
    <property type="match status" value="1"/>
</dbReference>
<gene>
    <name evidence="5" type="primary">coaE</name>
    <name evidence="7" type="ORF">SAMN05421742_10439</name>
</gene>
<comment type="pathway">
    <text evidence="5">Cofactor biosynthesis; coenzyme A biosynthesis; CoA from (R)-pantothenate: step 5/5.</text>
</comment>
<dbReference type="EC" id="2.7.1.24" evidence="5 6"/>
<dbReference type="OrthoDB" id="9812943at2"/>
<dbReference type="UniPathway" id="UPA00241">
    <property type="reaction ID" value="UER00356"/>
</dbReference>
<proteinExistence type="inferred from homology"/>
<keyword evidence="5" id="KW-0808">Transferase</keyword>
<evidence type="ECO:0000313" key="8">
    <source>
        <dbReference type="Proteomes" id="UP000217076"/>
    </source>
</evidence>
<keyword evidence="8" id="KW-1185">Reference proteome</keyword>
<dbReference type="AlphaFoldDB" id="A0A1G7Z8Z0"/>
<dbReference type="Pfam" id="PF01121">
    <property type="entry name" value="CoaE"/>
    <property type="match status" value="1"/>
</dbReference>
<dbReference type="GO" id="GO:0005524">
    <property type="term" value="F:ATP binding"/>
    <property type="evidence" value="ECO:0007669"/>
    <property type="project" value="UniProtKB-UniRule"/>
</dbReference>
<comment type="function">
    <text evidence="5">Catalyzes the phosphorylation of the 3'-hydroxyl group of dephosphocoenzyme A to form coenzyme A.</text>
</comment>
<keyword evidence="5" id="KW-0963">Cytoplasm</keyword>
<evidence type="ECO:0000256" key="5">
    <source>
        <dbReference type="HAMAP-Rule" id="MF_00376"/>
    </source>
</evidence>
<dbReference type="PANTHER" id="PTHR10695">
    <property type="entry name" value="DEPHOSPHO-COA KINASE-RELATED"/>
    <property type="match status" value="1"/>
</dbReference>
<evidence type="ECO:0000256" key="6">
    <source>
        <dbReference type="NCBIfam" id="TIGR00152"/>
    </source>
</evidence>
<evidence type="ECO:0000256" key="3">
    <source>
        <dbReference type="ARBA" id="ARBA00022840"/>
    </source>
</evidence>
<evidence type="ECO:0000313" key="7">
    <source>
        <dbReference type="EMBL" id="SDH05164.1"/>
    </source>
</evidence>
<feature type="binding site" evidence="5">
    <location>
        <begin position="11"/>
        <end position="16"/>
    </location>
    <ligand>
        <name>ATP</name>
        <dbReference type="ChEBI" id="CHEBI:30616"/>
    </ligand>
</feature>
<comment type="catalytic activity">
    <reaction evidence="5">
        <text>3'-dephospho-CoA + ATP = ADP + CoA + H(+)</text>
        <dbReference type="Rhea" id="RHEA:18245"/>
        <dbReference type="ChEBI" id="CHEBI:15378"/>
        <dbReference type="ChEBI" id="CHEBI:30616"/>
        <dbReference type="ChEBI" id="CHEBI:57287"/>
        <dbReference type="ChEBI" id="CHEBI:57328"/>
        <dbReference type="ChEBI" id="CHEBI:456216"/>
        <dbReference type="EC" id="2.7.1.24"/>
    </reaction>
</comment>
<dbReference type="STRING" id="83401.SAMN05421742_10439"/>
<dbReference type="InterPro" id="IPR027417">
    <property type="entry name" value="P-loop_NTPase"/>
</dbReference>